<evidence type="ECO:0000313" key="4">
    <source>
        <dbReference type="Proteomes" id="UP000468591"/>
    </source>
</evidence>
<gene>
    <name evidence="3" type="ORF">GV827_02405</name>
</gene>
<keyword evidence="3" id="KW-0378">Hydrolase</keyword>
<proteinExistence type="predicted"/>
<dbReference type="CDD" id="cd06223">
    <property type="entry name" value="PRTases_typeI"/>
    <property type="match status" value="1"/>
</dbReference>
<organism evidence="3 4">
    <name type="scientific">Sulfitobacter sediminilitoris</name>
    <dbReference type="NCBI Taxonomy" id="2698830"/>
    <lineage>
        <taxon>Bacteria</taxon>
        <taxon>Pseudomonadati</taxon>
        <taxon>Pseudomonadota</taxon>
        <taxon>Alphaproteobacteria</taxon>
        <taxon>Rhodobacterales</taxon>
        <taxon>Roseobacteraceae</taxon>
        <taxon>Sulfitobacter</taxon>
    </lineage>
</organism>
<dbReference type="RefSeq" id="WP_164352077.1">
    <property type="nucleotide sequence ID" value="NZ_JAABNT010000001.1"/>
</dbReference>
<evidence type="ECO:0000259" key="2">
    <source>
        <dbReference type="Pfam" id="PF12146"/>
    </source>
</evidence>
<dbReference type="InterPro" id="IPR022742">
    <property type="entry name" value="Hydrolase_4"/>
</dbReference>
<dbReference type="GO" id="GO:0016787">
    <property type="term" value="F:hydrolase activity"/>
    <property type="evidence" value="ECO:0007669"/>
    <property type="project" value="UniProtKB-KW"/>
</dbReference>
<comment type="caution">
    <text evidence="3">The sequence shown here is derived from an EMBL/GenBank/DDBJ whole genome shotgun (WGS) entry which is preliminary data.</text>
</comment>
<name>A0A6P0CA78_9RHOB</name>
<sequence>MSNRFKRTGYAFGFVAVIALSLYFLGPYEDSDLATSFDDTVLNDGVSAYFAAQEARFDDITPGVEKQVIWAGAPEAETDWAVLYLHGFSATSMEIRPVPDLVAEALGANLIYTRLTGHGRGGDALAQAGVADWMGDVAEGLAAARKIGKRVLIISVSTGGTLAAAVAMDPDLSQDVAGIVFASPNFGINNPAAPIMTLPGARYWAPLVAGREHSFEPANADQAKFWTTRYPLVAALPVAALVQKAVRLELEQADIPALFLFTQADQVVRADATEAVAERWGGDTTVINPVLGPEDDPASHIIAGDIMSPSQNDVTVDRMLDWVKGL</sequence>
<keyword evidence="4" id="KW-1185">Reference proteome</keyword>
<feature type="transmembrane region" description="Helical" evidence="1">
    <location>
        <begin position="9"/>
        <end position="26"/>
    </location>
</feature>
<keyword evidence="1" id="KW-0472">Membrane</keyword>
<dbReference type="Pfam" id="PF12146">
    <property type="entry name" value="Hydrolase_4"/>
    <property type="match status" value="1"/>
</dbReference>
<dbReference type="Gene3D" id="3.40.50.1820">
    <property type="entry name" value="alpha/beta hydrolase"/>
    <property type="match status" value="1"/>
</dbReference>
<evidence type="ECO:0000313" key="3">
    <source>
        <dbReference type="EMBL" id="NEK21254.1"/>
    </source>
</evidence>
<dbReference type="InterPro" id="IPR000836">
    <property type="entry name" value="PRTase_dom"/>
</dbReference>
<dbReference type="AlphaFoldDB" id="A0A6P0CA78"/>
<evidence type="ECO:0000256" key="1">
    <source>
        <dbReference type="SAM" id="Phobius"/>
    </source>
</evidence>
<keyword evidence="1" id="KW-0812">Transmembrane</keyword>
<keyword evidence="1" id="KW-1133">Transmembrane helix</keyword>
<dbReference type="Proteomes" id="UP000468591">
    <property type="component" value="Unassembled WGS sequence"/>
</dbReference>
<dbReference type="EMBL" id="JAABNT010000001">
    <property type="protein sequence ID" value="NEK21254.1"/>
    <property type="molecule type" value="Genomic_DNA"/>
</dbReference>
<feature type="domain" description="Serine aminopeptidase S33" evidence="2">
    <location>
        <begin position="77"/>
        <end position="282"/>
    </location>
</feature>
<accession>A0A6P0CA78</accession>
<dbReference type="SUPFAM" id="SSF53474">
    <property type="entry name" value="alpha/beta-Hydrolases"/>
    <property type="match status" value="1"/>
</dbReference>
<reference evidence="3 4" key="1">
    <citation type="submission" date="2020-01" db="EMBL/GenBank/DDBJ databases">
        <title>Sulfitobacter sediminilitoris sp. nov., isolated from a tidal flat.</title>
        <authorList>
            <person name="Park S."/>
            <person name="Yoon J.-H."/>
        </authorList>
    </citation>
    <scope>NUCLEOTIDE SEQUENCE [LARGE SCALE GENOMIC DNA]</scope>
    <source>
        <strain evidence="3 4">JBTF-M27</strain>
    </source>
</reference>
<dbReference type="InterPro" id="IPR029058">
    <property type="entry name" value="AB_hydrolase_fold"/>
</dbReference>
<protein>
    <submittedName>
        <fullName evidence="3">Alpha/beta fold hydrolase</fullName>
    </submittedName>
</protein>